<organism evidence="10 11">
    <name type="scientific">Tothia fuscella</name>
    <dbReference type="NCBI Taxonomy" id="1048955"/>
    <lineage>
        <taxon>Eukaryota</taxon>
        <taxon>Fungi</taxon>
        <taxon>Dikarya</taxon>
        <taxon>Ascomycota</taxon>
        <taxon>Pezizomycotina</taxon>
        <taxon>Dothideomycetes</taxon>
        <taxon>Pleosporomycetidae</taxon>
        <taxon>Venturiales</taxon>
        <taxon>Cylindrosympodiaceae</taxon>
        <taxon>Tothia</taxon>
    </lineage>
</organism>
<dbReference type="Gene3D" id="1.25.10.70">
    <property type="match status" value="1"/>
</dbReference>
<evidence type="ECO:0000256" key="3">
    <source>
        <dbReference type="ARBA" id="ARBA00022816"/>
    </source>
</evidence>
<dbReference type="Pfam" id="PF18378">
    <property type="entry name" value="Nup188_C"/>
    <property type="match status" value="1"/>
</dbReference>
<comment type="caution">
    <text evidence="10">The sequence shown here is derived from an EMBL/GenBank/DDBJ whole genome shotgun (WGS) entry which is preliminary data.</text>
</comment>
<keyword evidence="6" id="KW-0906">Nuclear pore complex</keyword>
<sequence length="1856" mass="204757">MAPMPNSNYFPPLEPCLNSEQFLIAWQDAYSALCDPNFSKFAGLDAFLADTTARSLLQNPLKPFSPASAASKSQFETLTAAINITPAENAPYDIKRIKEDALWLAGEARVDEVTALRIVVLEWQKSPANRILLDQYDNDLSNPARNGTFSASVFHASIAAKPEGLKEENTITSSFDLTPQRRTRLLRLYLSEKLHIIKVSELLFRSHTFKTKSQTQIAGSSSLVDGGSALLESLCPEREVSSFLLKIAQSFQARVDGLDRGPGWASLEEVDATLSESWTETELLEIQVILQYIFDVSVIDVFLPSAESVSRILEVLSNVGFFASLPESPTSNLPYIGTSIRTAAQLAALALLRFPIVLQTMAVLSNEDLDAAPPTPDASYMWTPEGMKNINSIFMDLAEKGVEASASSMFAWSLIGNALSGFAPTSRRGSEDSIGGVSCPALPQQQGTNSTFDVLARVFNSMVPESKPEFIQTLAVSAADHLGLFGQIAEIGTWLTSSFGDAGCDSYKKQARVLLLQLMELVVPIVVPYSEQTVGAILALLDADRPYWDFAHESIKGSDVLSEFVVGDNRGLISTVFSEALSRYPDETTPLYRLMKSVVMNGHMDNELMEKMSNHMDSSARFTKRFPPDFQGYTDVVTDEDDDLLDEGGSLPQAYRLSQDLPWFVSRRQGQLTLSSSRAASSGELALRDQLPSGLGCVPIETFGIVVNDNRPITIEWDYQYSPLDYMVCSLYTALEGNDWTDVSTGVKLPLEDVCDILRLLATLILTTHNQQSVNAGDDQSMTARSLVEARLVDADPDKDLLNIVSDLFEDHLQLQQEQPGHEESIAVLVCCVEFFHAVTASVPNRIWPVLARSKLIDIDGNGGGLVAVVTAVEMITGTYDFLKSCVHLFEMLVEVSLKPGSESSSQSSKALTRFNSQATRQPGGEVIPQRIASAVVTSLSRTLTSVFSNSRSWRYTSTQEQAEISTRLATIFDRVLHYTYGFDDESNLQNKVVTAVLADSSNHLVDVLLSDSPASLLSNSLLDMLGSGLSIILDEKSSMCKSWQINQIISALALCATGLRIGVFSDRSTSAFEKHLYTAAPVLARLFASQEALRGPVATLLEALVTSAARSQAEPPSLLGHMGSGPAKDFLSILGHLGRPLNNIHTELKIWDLLSAVVRSRQQWFAISLLTGNAPRDRRKQRKEDKQEKVHGKPLLVYALDRLANIADMEPKLQVAMTRFVALCQNHWSWAVGSLRTHQNFVTGLTNYVRGLKREDSDAPLHICSEAAAAAAVAEVLAMHLHTAFQIGDYDASKTVIPHLQYFKKYGVSAPTYNASLHANLESYMGKDFGGLRPSNFKHTLAFPTEYGTNYFYDLPFASKVLNLRRTQKGKALQGIEKELEHANASLSLVEAQIHLMEKWKLLLLELSKSLRHDASVIGLLIEVVRKCLEENANFSVPQAIFDRLRFKRLDLALVLLQRLVVLDIKDASQEKELRGLFKIAWKTIIASDPDFENAFQSSDVQYYRTLLQILFLCLKPLVRYQPPWKNISSIKGTQRPEWTTPPADSPQILEVLLNVVALGFRSLARTLHEEPSTCEPNDFVLLTAILQVILRIPAIELLHASIALQFANNNLTGYATSLFSWADRLLINNDPIYGEYAILFLLEMSSVPTIAEGMAVAGVLSQITSADIMQLFSRPKGMGPFDTPTRLHSIWTRGLLPLCLNLLDAVGAPIAGEIVSFLNHFPNQLKRLGTELSNRNAPIGTRPSDSHITFGMASEVHSLSLIWLILERYRDAGAGTGTLEQDIPQLEWDKNGVKEDVDDWVQERRPLGPVVLPGNEREAEFARQKPLKKGASRLEEKILQELVFASECLNGVGA</sequence>
<protein>
    <recommendedName>
        <fullName evidence="12">Nucleoporin</fullName>
    </recommendedName>
</protein>
<dbReference type="Pfam" id="PF21093">
    <property type="entry name" value="Nup188_N-subdom_III"/>
    <property type="match status" value="1"/>
</dbReference>
<evidence type="ECO:0000256" key="6">
    <source>
        <dbReference type="ARBA" id="ARBA00023132"/>
    </source>
</evidence>
<feature type="domain" description="Nuclear pore protein Nup188 C-terminal" evidence="8">
    <location>
        <begin position="1478"/>
        <end position="1851"/>
    </location>
</feature>
<feature type="domain" description="Nucleoporin Nup188 N-terminal subdomain III" evidence="9">
    <location>
        <begin position="797"/>
        <end position="1174"/>
    </location>
</feature>
<evidence type="ECO:0000256" key="7">
    <source>
        <dbReference type="ARBA" id="ARBA00023242"/>
    </source>
</evidence>
<evidence type="ECO:0000313" key="10">
    <source>
        <dbReference type="EMBL" id="KAF2432733.1"/>
    </source>
</evidence>
<evidence type="ECO:0000313" key="11">
    <source>
        <dbReference type="Proteomes" id="UP000800235"/>
    </source>
</evidence>
<evidence type="ECO:0000256" key="1">
    <source>
        <dbReference type="ARBA" id="ARBA00004567"/>
    </source>
</evidence>
<dbReference type="GO" id="GO:0006405">
    <property type="term" value="P:RNA export from nucleus"/>
    <property type="evidence" value="ECO:0007669"/>
    <property type="project" value="TreeGrafter"/>
</dbReference>
<dbReference type="Proteomes" id="UP000800235">
    <property type="component" value="Unassembled WGS sequence"/>
</dbReference>
<gene>
    <name evidence="10" type="ORF">EJ08DRAFT_647824</name>
</gene>
<evidence type="ECO:0000259" key="9">
    <source>
        <dbReference type="Pfam" id="PF21093"/>
    </source>
</evidence>
<keyword evidence="7" id="KW-0539">Nucleus</keyword>
<comment type="subcellular location">
    <subcellularLocation>
        <location evidence="1">Nucleus</location>
        <location evidence="1">Nuclear pore complex</location>
    </subcellularLocation>
</comment>
<dbReference type="GO" id="GO:0006606">
    <property type="term" value="P:protein import into nucleus"/>
    <property type="evidence" value="ECO:0007669"/>
    <property type="project" value="TreeGrafter"/>
</dbReference>
<reference evidence="10" key="1">
    <citation type="journal article" date="2020" name="Stud. Mycol.">
        <title>101 Dothideomycetes genomes: a test case for predicting lifestyles and emergence of pathogens.</title>
        <authorList>
            <person name="Haridas S."/>
            <person name="Albert R."/>
            <person name="Binder M."/>
            <person name="Bloem J."/>
            <person name="Labutti K."/>
            <person name="Salamov A."/>
            <person name="Andreopoulos B."/>
            <person name="Baker S."/>
            <person name="Barry K."/>
            <person name="Bills G."/>
            <person name="Bluhm B."/>
            <person name="Cannon C."/>
            <person name="Castanera R."/>
            <person name="Culley D."/>
            <person name="Daum C."/>
            <person name="Ezra D."/>
            <person name="Gonzalez J."/>
            <person name="Henrissat B."/>
            <person name="Kuo A."/>
            <person name="Liang C."/>
            <person name="Lipzen A."/>
            <person name="Lutzoni F."/>
            <person name="Magnuson J."/>
            <person name="Mondo S."/>
            <person name="Nolan M."/>
            <person name="Ohm R."/>
            <person name="Pangilinan J."/>
            <person name="Park H.-J."/>
            <person name="Ramirez L."/>
            <person name="Alfaro M."/>
            <person name="Sun H."/>
            <person name="Tritt A."/>
            <person name="Yoshinaga Y."/>
            <person name="Zwiers L.-H."/>
            <person name="Turgeon B."/>
            <person name="Goodwin S."/>
            <person name="Spatafora J."/>
            <person name="Crous P."/>
            <person name="Grigoriev I."/>
        </authorList>
    </citation>
    <scope>NUCLEOTIDE SEQUENCE</scope>
    <source>
        <strain evidence="10">CBS 130266</strain>
    </source>
</reference>
<evidence type="ECO:0000256" key="5">
    <source>
        <dbReference type="ARBA" id="ARBA00023010"/>
    </source>
</evidence>
<keyword evidence="4" id="KW-0653">Protein transport</keyword>
<dbReference type="InterPro" id="IPR041634">
    <property type="entry name" value="Nup188_C"/>
</dbReference>
<keyword evidence="11" id="KW-1185">Reference proteome</keyword>
<keyword evidence="5" id="KW-0811">Translocation</keyword>
<evidence type="ECO:0000259" key="8">
    <source>
        <dbReference type="Pfam" id="PF18378"/>
    </source>
</evidence>
<evidence type="ECO:0008006" key="12">
    <source>
        <dbReference type="Google" id="ProtNLM"/>
    </source>
</evidence>
<dbReference type="PANTHER" id="PTHR31431">
    <property type="entry name" value="NUCLEOPORIN NUP188 HOMOLOG"/>
    <property type="match status" value="1"/>
</dbReference>
<dbReference type="PANTHER" id="PTHR31431:SF1">
    <property type="entry name" value="NUCLEOPORIN NUP188"/>
    <property type="match status" value="1"/>
</dbReference>
<dbReference type="GO" id="GO:0017056">
    <property type="term" value="F:structural constituent of nuclear pore"/>
    <property type="evidence" value="ECO:0007669"/>
    <property type="project" value="InterPro"/>
</dbReference>
<dbReference type="InterPro" id="IPR048883">
    <property type="entry name" value="Nup188_N-subdom_III"/>
</dbReference>
<proteinExistence type="predicted"/>
<keyword evidence="3" id="KW-0509">mRNA transport</keyword>
<accession>A0A9P4NWL8</accession>
<dbReference type="EMBL" id="MU007024">
    <property type="protein sequence ID" value="KAF2432733.1"/>
    <property type="molecule type" value="Genomic_DNA"/>
</dbReference>
<evidence type="ECO:0000256" key="2">
    <source>
        <dbReference type="ARBA" id="ARBA00022448"/>
    </source>
</evidence>
<dbReference type="GO" id="GO:0044611">
    <property type="term" value="C:nuclear pore inner ring"/>
    <property type="evidence" value="ECO:0007669"/>
    <property type="project" value="TreeGrafter"/>
</dbReference>
<name>A0A9P4NWL8_9PEZI</name>
<evidence type="ECO:0000256" key="4">
    <source>
        <dbReference type="ARBA" id="ARBA00022927"/>
    </source>
</evidence>
<dbReference type="OrthoDB" id="102511at2759"/>
<keyword evidence="2" id="KW-0813">Transport</keyword>
<dbReference type="GO" id="GO:0051028">
    <property type="term" value="P:mRNA transport"/>
    <property type="evidence" value="ECO:0007669"/>
    <property type="project" value="UniProtKB-KW"/>
</dbReference>
<dbReference type="InterPro" id="IPR044840">
    <property type="entry name" value="Nup188"/>
</dbReference>